<dbReference type="Proteomes" id="UP000299102">
    <property type="component" value="Unassembled WGS sequence"/>
</dbReference>
<gene>
    <name evidence="1" type="ORF">EVAR_26978_1</name>
</gene>
<organism evidence="1 2">
    <name type="scientific">Eumeta variegata</name>
    <name type="common">Bagworm moth</name>
    <name type="synonym">Eumeta japonica</name>
    <dbReference type="NCBI Taxonomy" id="151549"/>
    <lineage>
        <taxon>Eukaryota</taxon>
        <taxon>Metazoa</taxon>
        <taxon>Ecdysozoa</taxon>
        <taxon>Arthropoda</taxon>
        <taxon>Hexapoda</taxon>
        <taxon>Insecta</taxon>
        <taxon>Pterygota</taxon>
        <taxon>Neoptera</taxon>
        <taxon>Endopterygota</taxon>
        <taxon>Lepidoptera</taxon>
        <taxon>Glossata</taxon>
        <taxon>Ditrysia</taxon>
        <taxon>Tineoidea</taxon>
        <taxon>Psychidae</taxon>
        <taxon>Oiketicinae</taxon>
        <taxon>Eumeta</taxon>
    </lineage>
</organism>
<dbReference type="EMBL" id="BGZK01000361">
    <property type="protein sequence ID" value="GBP39192.1"/>
    <property type="molecule type" value="Genomic_DNA"/>
</dbReference>
<name>A0A4C1VLA9_EUMVA</name>
<reference evidence="1 2" key="1">
    <citation type="journal article" date="2019" name="Commun. Biol.">
        <title>The bagworm genome reveals a unique fibroin gene that provides high tensile strength.</title>
        <authorList>
            <person name="Kono N."/>
            <person name="Nakamura H."/>
            <person name="Ohtoshi R."/>
            <person name="Tomita M."/>
            <person name="Numata K."/>
            <person name="Arakawa K."/>
        </authorList>
    </citation>
    <scope>NUCLEOTIDE SEQUENCE [LARGE SCALE GENOMIC DNA]</scope>
</reference>
<evidence type="ECO:0000313" key="2">
    <source>
        <dbReference type="Proteomes" id="UP000299102"/>
    </source>
</evidence>
<accession>A0A4C1VLA9</accession>
<protein>
    <submittedName>
        <fullName evidence="1">Uncharacterized protein</fullName>
    </submittedName>
</protein>
<comment type="caution">
    <text evidence="1">The sequence shown here is derived from an EMBL/GenBank/DDBJ whole genome shotgun (WGS) entry which is preliminary data.</text>
</comment>
<dbReference type="AlphaFoldDB" id="A0A4C1VLA9"/>
<keyword evidence="2" id="KW-1185">Reference proteome</keyword>
<proteinExistence type="predicted"/>
<evidence type="ECO:0000313" key="1">
    <source>
        <dbReference type="EMBL" id="GBP39192.1"/>
    </source>
</evidence>
<sequence>MDRPISARARLGGGRAVFGVTRSLRALVPGSGPIGSVRALRGRRAVARSVCPRLSFALSAAWEFYIKCRSQIPTPLNTARVSGRARCERFTSVFRYAGPIPSPHHHPPHFTSILRLEHQPPIAPVTHASTSAQLSMYACKNPKVSGEDLRGAEAPLYPETWRHVRSYFSRRSPALCSRTVPNYLFWNYILNSPVYLVSYTIHLNNLFAKKGVVNILNSSRAVPPCA</sequence>